<dbReference type="GO" id="GO:0005737">
    <property type="term" value="C:cytoplasm"/>
    <property type="evidence" value="ECO:0007669"/>
    <property type="project" value="UniProtKB-SubCell"/>
</dbReference>
<reference evidence="14 15" key="1">
    <citation type="submission" date="2022-09" db="EMBL/GenBank/DDBJ databases">
        <authorList>
            <person name="Palmer J.M."/>
        </authorList>
    </citation>
    <scope>NUCLEOTIDE SEQUENCE [LARGE SCALE GENOMIC DNA]</scope>
    <source>
        <strain evidence="14 15">DSM 7382</strain>
    </source>
</reference>
<evidence type="ECO:0000256" key="6">
    <source>
        <dbReference type="ARBA" id="ARBA00022840"/>
    </source>
</evidence>
<dbReference type="SMART" id="SM00382">
    <property type="entry name" value="AAA"/>
    <property type="match status" value="1"/>
</dbReference>
<comment type="similarity">
    <text evidence="3">Belongs to the AAA ATPase family.</text>
</comment>
<dbReference type="Pfam" id="PF00226">
    <property type="entry name" value="DnaJ"/>
    <property type="match status" value="1"/>
</dbReference>
<dbReference type="InterPro" id="IPR027417">
    <property type="entry name" value="P-loop_NTPase"/>
</dbReference>
<dbReference type="Gene3D" id="3.40.50.300">
    <property type="entry name" value="P-loop containing nucleotide triphosphate hydrolases"/>
    <property type="match status" value="1"/>
</dbReference>
<evidence type="ECO:0000256" key="1">
    <source>
        <dbReference type="ARBA" id="ARBA00004123"/>
    </source>
</evidence>
<dbReference type="FunFam" id="2.40.50.140:FF:000044">
    <property type="entry name" value="26S protease regulatory subunit 8"/>
    <property type="match status" value="1"/>
</dbReference>
<evidence type="ECO:0000256" key="12">
    <source>
        <dbReference type="SAM" id="MobiDB-lite"/>
    </source>
</evidence>
<keyword evidence="7" id="KW-0647">Proteasome</keyword>
<evidence type="ECO:0000256" key="11">
    <source>
        <dbReference type="SAM" id="Coils"/>
    </source>
</evidence>
<dbReference type="Gene3D" id="1.10.287.110">
    <property type="entry name" value="DnaJ domain"/>
    <property type="match status" value="1"/>
</dbReference>
<name>A0AAW0FT38_9APHY</name>
<evidence type="ECO:0000256" key="9">
    <source>
        <dbReference type="ARBA" id="ARBA00024661"/>
    </source>
</evidence>
<dbReference type="Gene3D" id="2.40.50.140">
    <property type="entry name" value="Nucleic acid-binding proteins"/>
    <property type="match status" value="1"/>
</dbReference>
<dbReference type="InterPro" id="IPR050221">
    <property type="entry name" value="26S_Proteasome_ATPase"/>
</dbReference>
<evidence type="ECO:0000256" key="3">
    <source>
        <dbReference type="ARBA" id="ARBA00006914"/>
    </source>
</evidence>
<organism evidence="14 15">
    <name type="scientific">Cerrena zonata</name>
    <dbReference type="NCBI Taxonomy" id="2478898"/>
    <lineage>
        <taxon>Eukaryota</taxon>
        <taxon>Fungi</taxon>
        <taxon>Dikarya</taxon>
        <taxon>Basidiomycota</taxon>
        <taxon>Agaricomycotina</taxon>
        <taxon>Agaricomycetes</taxon>
        <taxon>Polyporales</taxon>
        <taxon>Cerrenaceae</taxon>
        <taxon>Cerrena</taxon>
    </lineage>
</organism>
<dbReference type="Proteomes" id="UP001385951">
    <property type="component" value="Unassembled WGS sequence"/>
</dbReference>
<dbReference type="EMBL" id="JASBNA010000028">
    <property type="protein sequence ID" value="KAK7683946.1"/>
    <property type="molecule type" value="Genomic_DNA"/>
</dbReference>
<dbReference type="Gene3D" id="1.25.40.10">
    <property type="entry name" value="Tetratricopeptide repeat domain"/>
    <property type="match status" value="1"/>
</dbReference>
<feature type="domain" description="J" evidence="13">
    <location>
        <begin position="825"/>
        <end position="883"/>
    </location>
</feature>
<dbReference type="CDD" id="cd19502">
    <property type="entry name" value="RecA-like_PAN_like"/>
    <property type="match status" value="1"/>
</dbReference>
<dbReference type="GO" id="GO:0005634">
    <property type="term" value="C:nucleus"/>
    <property type="evidence" value="ECO:0007669"/>
    <property type="project" value="UniProtKB-SubCell"/>
</dbReference>
<dbReference type="InterPro" id="IPR041569">
    <property type="entry name" value="AAA_lid_3"/>
</dbReference>
<dbReference type="InterPro" id="IPR012340">
    <property type="entry name" value="NA-bd_OB-fold"/>
</dbReference>
<dbReference type="PROSITE" id="PS50076">
    <property type="entry name" value="DNAJ_2"/>
    <property type="match status" value="1"/>
</dbReference>
<gene>
    <name evidence="14" type="ORF">QCA50_012917</name>
</gene>
<keyword evidence="5" id="KW-0547">Nucleotide-binding</keyword>
<feature type="region of interest" description="Disordered" evidence="12">
    <location>
        <begin position="791"/>
        <end position="824"/>
    </location>
</feature>
<dbReference type="GO" id="GO:0016887">
    <property type="term" value="F:ATP hydrolysis activity"/>
    <property type="evidence" value="ECO:0007669"/>
    <property type="project" value="InterPro"/>
</dbReference>
<comment type="subcellular location">
    <subcellularLocation>
        <location evidence="2">Cytoplasm</location>
    </subcellularLocation>
    <subcellularLocation>
        <location evidence="1">Nucleus</location>
    </subcellularLocation>
</comment>
<keyword evidence="15" id="KW-1185">Reference proteome</keyword>
<dbReference type="SMART" id="SM00271">
    <property type="entry name" value="DnaJ"/>
    <property type="match status" value="1"/>
</dbReference>
<comment type="function">
    <text evidence="9">The 26S proteasome is involved in the ATP-dependent degradation of ubiquitinated proteins. The regulatory (or ATPase) complex confers ATP dependency and substrate specificity to the 26S complex.</text>
</comment>
<evidence type="ECO:0000313" key="14">
    <source>
        <dbReference type="EMBL" id="KAK7683946.1"/>
    </source>
</evidence>
<keyword evidence="6" id="KW-0067">ATP-binding</keyword>
<keyword evidence="11" id="KW-0175">Coiled coil</keyword>
<evidence type="ECO:0000256" key="10">
    <source>
        <dbReference type="ARBA" id="ARBA00069286"/>
    </source>
</evidence>
<dbReference type="Pfam" id="PF00004">
    <property type="entry name" value="AAA"/>
    <property type="match status" value="1"/>
</dbReference>
<keyword evidence="8" id="KW-0539">Nucleus</keyword>
<dbReference type="CDD" id="cd06257">
    <property type="entry name" value="DnaJ"/>
    <property type="match status" value="1"/>
</dbReference>
<evidence type="ECO:0000256" key="8">
    <source>
        <dbReference type="ARBA" id="ARBA00023242"/>
    </source>
</evidence>
<dbReference type="Pfam" id="PF16450">
    <property type="entry name" value="Prot_ATP_ID_OB_C"/>
    <property type="match status" value="1"/>
</dbReference>
<proteinExistence type="inferred from homology"/>
<dbReference type="Pfam" id="PF17862">
    <property type="entry name" value="AAA_lid_3"/>
    <property type="match status" value="1"/>
</dbReference>
<accession>A0AAW0FT38</accession>
<dbReference type="GO" id="GO:0008540">
    <property type="term" value="C:proteasome regulatory particle, base subcomplex"/>
    <property type="evidence" value="ECO:0007669"/>
    <property type="project" value="UniProtKB-ARBA"/>
</dbReference>
<feature type="compositionally biased region" description="Low complexity" evidence="12">
    <location>
        <begin position="791"/>
        <end position="820"/>
    </location>
</feature>
<dbReference type="InterPro" id="IPR036869">
    <property type="entry name" value="J_dom_sf"/>
</dbReference>
<sequence length="883" mass="102341">MTTTVDRQYVHEGGIKPYFEQQIQDVEIKIQSTTQNLRRLEAQRNKLNSKVRQLKDELRLLQEPGSYVGEVVKVMGLKKVLVKIHPEGKYIVNISKDIDIKKLTPSLRVCLKADSYDLHKILPNKVDPLVSLMMVEKVPDSTYDMVGGLDKQIKEIKEVIELPVKHPELFESLGIAQPKGVILYGPPGTGKTLLARSVAHHTECKFIRVSGSELVQKYIGEGSRMVRELFIMAREHAPSIIFMDEIDSIGSSRVEGSSGGDSEVQRTMLELLNQLDGFESSKDIKIIMATNRLDILDPALLRPGRIDRKIEFPAPTVTARTDILKIHSRSMNLTRGINLRKIAEKMNGCSGADVKGVCTEAGMYALRERRIHVTQEDFELAVAKVMSKNDEDLLVKDLDEDDHNTYKDQLAQVYFKKSLIEISLNKIKSAIDDLIKVLEIDPLMKPAQNKLIDLLVEQAEFETIQKYLDLKDGKHQKIDQDIKEWRKSLAKVESLVTSKKLKDKEVEECLNTLDDVLIPFTPSNPLLYQYRLVCLKKSSLDLDNFKPIIKTLDKLIKLQPMKDLDNYSDISQLLLFTQTNFGQSWHFVKNCLRINNDFKKCGSLSKMFVKFQNFLKLLEDYSIWQGHVYLISEETSNKIEDIEIDWEFANKFLFENSLQVSKLEMKNLPRKVKSNYDYLMHKADEFSKEFSTDATKLSFTQDLNKFACESFIQLKDYKNANQFCKSNINDDINENPFFPKHVPKIDKLLKEKNYQEAANLLSKFNKNVKGTQLFLDRLKIIEAYDKKRQQQQHFRQQQQQQQRQRQYQQQQQQQQQQQRQKPANDYYKILDIARDADEKTIKKAHRTQTLKYHPDKYKGNDLTPEQIESKMQEINKAYEVLVQ</sequence>
<evidence type="ECO:0000313" key="15">
    <source>
        <dbReference type="Proteomes" id="UP001385951"/>
    </source>
</evidence>
<dbReference type="FunFam" id="1.10.8.60:FF:000006">
    <property type="entry name" value="26S protease regulatory subunit 8"/>
    <property type="match status" value="1"/>
</dbReference>
<evidence type="ECO:0000259" key="13">
    <source>
        <dbReference type="PROSITE" id="PS50076"/>
    </source>
</evidence>
<dbReference type="InterPro" id="IPR011990">
    <property type="entry name" value="TPR-like_helical_dom_sf"/>
</dbReference>
<dbReference type="PROSITE" id="PS00674">
    <property type="entry name" value="AAA"/>
    <property type="match status" value="1"/>
</dbReference>
<dbReference type="InterPro" id="IPR003959">
    <property type="entry name" value="ATPase_AAA_core"/>
</dbReference>
<evidence type="ECO:0000256" key="2">
    <source>
        <dbReference type="ARBA" id="ARBA00004496"/>
    </source>
</evidence>
<dbReference type="PANTHER" id="PTHR23073">
    <property type="entry name" value="26S PROTEASOME REGULATORY SUBUNIT"/>
    <property type="match status" value="1"/>
</dbReference>
<dbReference type="InterPro" id="IPR001623">
    <property type="entry name" value="DnaJ_domain"/>
</dbReference>
<dbReference type="GO" id="GO:0005524">
    <property type="term" value="F:ATP binding"/>
    <property type="evidence" value="ECO:0007669"/>
    <property type="project" value="UniProtKB-KW"/>
</dbReference>
<dbReference type="PRINTS" id="PR00625">
    <property type="entry name" value="JDOMAIN"/>
</dbReference>
<keyword evidence="4" id="KW-0963">Cytoplasm</keyword>
<dbReference type="Gene3D" id="1.10.8.60">
    <property type="match status" value="1"/>
</dbReference>
<feature type="coiled-coil region" evidence="11">
    <location>
        <begin position="23"/>
        <end position="57"/>
    </location>
</feature>
<comment type="caution">
    <text evidence="14">The sequence shown here is derived from an EMBL/GenBank/DDBJ whole genome shotgun (WGS) entry which is preliminary data.</text>
</comment>
<evidence type="ECO:0000256" key="5">
    <source>
        <dbReference type="ARBA" id="ARBA00022741"/>
    </source>
</evidence>
<dbReference type="SUPFAM" id="SSF52540">
    <property type="entry name" value="P-loop containing nucleoside triphosphate hydrolases"/>
    <property type="match status" value="1"/>
</dbReference>
<dbReference type="InterPro" id="IPR032501">
    <property type="entry name" value="Prot_ATP_ID_OB_2nd"/>
</dbReference>
<evidence type="ECO:0000256" key="7">
    <source>
        <dbReference type="ARBA" id="ARBA00022942"/>
    </source>
</evidence>
<dbReference type="AlphaFoldDB" id="A0AAW0FT38"/>
<evidence type="ECO:0000256" key="4">
    <source>
        <dbReference type="ARBA" id="ARBA00022490"/>
    </source>
</evidence>
<protein>
    <recommendedName>
        <fullName evidence="10">26S proteasome regulatory subunit 8 homolog</fullName>
    </recommendedName>
</protein>
<dbReference type="InterPro" id="IPR003593">
    <property type="entry name" value="AAA+_ATPase"/>
</dbReference>
<dbReference type="InterPro" id="IPR003960">
    <property type="entry name" value="ATPase_AAA_CS"/>
</dbReference>
<dbReference type="FunFam" id="3.40.50.300:FF:000030">
    <property type="entry name" value="26S protease regulatory subunit 8"/>
    <property type="match status" value="1"/>
</dbReference>
<dbReference type="SUPFAM" id="SSF46565">
    <property type="entry name" value="Chaperone J-domain"/>
    <property type="match status" value="1"/>
</dbReference>